<dbReference type="Proteomes" id="UP001642464">
    <property type="component" value="Unassembled WGS sequence"/>
</dbReference>
<keyword evidence="5" id="KW-1185">Reference proteome</keyword>
<evidence type="ECO:0000256" key="2">
    <source>
        <dbReference type="SAM" id="MobiDB-lite"/>
    </source>
</evidence>
<proteinExistence type="predicted"/>
<dbReference type="InterPro" id="IPR003010">
    <property type="entry name" value="C-N_Hydrolase"/>
</dbReference>
<feature type="compositionally biased region" description="Low complexity" evidence="2">
    <location>
        <begin position="491"/>
        <end position="507"/>
    </location>
</feature>
<gene>
    <name evidence="4" type="ORF">SCF082_LOCUS36547</name>
</gene>
<dbReference type="PROSITE" id="PS01227">
    <property type="entry name" value="UPF0012"/>
    <property type="match status" value="1"/>
</dbReference>
<reference evidence="4 5" key="1">
    <citation type="submission" date="2024-02" db="EMBL/GenBank/DDBJ databases">
        <authorList>
            <person name="Chen Y."/>
            <person name="Shah S."/>
            <person name="Dougan E. K."/>
            <person name="Thang M."/>
            <person name="Chan C."/>
        </authorList>
    </citation>
    <scope>NUCLEOTIDE SEQUENCE [LARGE SCALE GENOMIC DNA]</scope>
</reference>
<dbReference type="Gene3D" id="3.40.50.2020">
    <property type="match status" value="1"/>
</dbReference>
<dbReference type="InterPro" id="IPR000836">
    <property type="entry name" value="PRTase_dom"/>
</dbReference>
<evidence type="ECO:0000256" key="1">
    <source>
        <dbReference type="ARBA" id="ARBA00022801"/>
    </source>
</evidence>
<protein>
    <submittedName>
        <fullName evidence="4">Deaminated glutathione amidase (DGSH amidase) (Nitrilase homolog 1) (SyNit1)</fullName>
    </submittedName>
</protein>
<evidence type="ECO:0000313" key="5">
    <source>
        <dbReference type="Proteomes" id="UP001642464"/>
    </source>
</evidence>
<dbReference type="PANTHER" id="PTHR23088">
    <property type="entry name" value="NITRILASE-RELATED"/>
    <property type="match status" value="1"/>
</dbReference>
<dbReference type="InterPro" id="IPR036526">
    <property type="entry name" value="C-N_Hydrolase_sf"/>
</dbReference>
<evidence type="ECO:0000313" key="4">
    <source>
        <dbReference type="EMBL" id="CAK9075385.1"/>
    </source>
</evidence>
<sequence>MPFIEKPVCYRLGTPFAYDVGEEAWSPRAIAAPPEFERLRSVALYEGAAQNLVLALKFAGRRELAGPMGRWMTGAGREFLSKDSLIVPVPLHWLRLLSRRFNQSAVLAQVIARECGGVYEPELLKRRKRTRQQVGLSARERQKNVRSAFSVDKNRAELLNGRHIVLIDDVMTTGSTVTACTKTLKAAGAASVDVLTFALADPSHDSGDRMATFTAACIQLRSGKNLSENADQAEHLIRAAAREGARYVQSPEMSNVLVRRREELLERISVPEKDVFLQMACKLASELDLILHIGSLAVLAENGKVANRGFLIGPNGRIMISYDKIHMFDVDLPDGESWRESATYEPGDEAVVVDLPIAKLGMAICYDIRFPAIFRSQSRAGAEVLTAPAAFTRQTGKAHWHVLQRARAIENGAYVVSAAQGGTHEDGRETYGHSLVVDPWGSVVAELNNDEPGFVLAEIDTRNVAKARARIPAIANEREFVCRVSEGAVEPAQPGAAPATTASPTDTSLQPKALLPGDVRQKEILEALRQMRSRILESSENVGTEFASEARKIHYGEAEERSIYGETTPKDAADLLDEGISVVPLPELPDDKN</sequence>
<dbReference type="CDD" id="cd07572">
    <property type="entry name" value="nit"/>
    <property type="match status" value="1"/>
</dbReference>
<dbReference type="SUPFAM" id="SSF53271">
    <property type="entry name" value="PRTase-like"/>
    <property type="match status" value="1"/>
</dbReference>
<evidence type="ECO:0000259" key="3">
    <source>
        <dbReference type="PROSITE" id="PS50263"/>
    </source>
</evidence>
<dbReference type="PROSITE" id="PS50263">
    <property type="entry name" value="CN_HYDROLASE"/>
    <property type="match status" value="1"/>
</dbReference>
<dbReference type="InterPro" id="IPR001110">
    <property type="entry name" value="UPF0012_CS"/>
</dbReference>
<dbReference type="EMBL" id="CAXAMM010036147">
    <property type="protein sequence ID" value="CAK9075385.1"/>
    <property type="molecule type" value="Genomic_DNA"/>
</dbReference>
<feature type="domain" description="CN hydrolase" evidence="3">
    <location>
        <begin position="213"/>
        <end position="461"/>
    </location>
</feature>
<dbReference type="InterPro" id="IPR045254">
    <property type="entry name" value="Nit1/2_C-N_Hydrolase"/>
</dbReference>
<dbReference type="CDD" id="cd06223">
    <property type="entry name" value="PRTases_typeI"/>
    <property type="match status" value="1"/>
</dbReference>
<keyword evidence="1" id="KW-0378">Hydrolase</keyword>
<dbReference type="Pfam" id="PF00156">
    <property type="entry name" value="Pribosyltran"/>
    <property type="match status" value="1"/>
</dbReference>
<organism evidence="4 5">
    <name type="scientific">Durusdinium trenchii</name>
    <dbReference type="NCBI Taxonomy" id="1381693"/>
    <lineage>
        <taxon>Eukaryota</taxon>
        <taxon>Sar</taxon>
        <taxon>Alveolata</taxon>
        <taxon>Dinophyceae</taxon>
        <taxon>Suessiales</taxon>
        <taxon>Symbiodiniaceae</taxon>
        <taxon>Durusdinium</taxon>
    </lineage>
</organism>
<name>A0ABP0PH77_9DINO</name>
<dbReference type="SUPFAM" id="SSF56317">
    <property type="entry name" value="Carbon-nitrogen hydrolase"/>
    <property type="match status" value="1"/>
</dbReference>
<dbReference type="InterPro" id="IPR009562">
    <property type="entry name" value="DUF1178"/>
</dbReference>
<dbReference type="InterPro" id="IPR029057">
    <property type="entry name" value="PRTase-like"/>
</dbReference>
<feature type="region of interest" description="Disordered" evidence="2">
    <location>
        <begin position="489"/>
        <end position="512"/>
    </location>
</feature>
<dbReference type="Gene3D" id="3.60.110.10">
    <property type="entry name" value="Carbon-nitrogen hydrolase"/>
    <property type="match status" value="1"/>
</dbReference>
<dbReference type="Pfam" id="PF06676">
    <property type="entry name" value="DUF1178"/>
    <property type="match status" value="1"/>
</dbReference>
<dbReference type="Pfam" id="PF00795">
    <property type="entry name" value="CN_hydrolase"/>
    <property type="match status" value="1"/>
</dbReference>
<dbReference type="PANTHER" id="PTHR23088:SF27">
    <property type="entry name" value="DEAMINATED GLUTATHIONE AMIDASE"/>
    <property type="match status" value="1"/>
</dbReference>
<accession>A0ABP0PH77</accession>
<comment type="caution">
    <text evidence="4">The sequence shown here is derived from an EMBL/GenBank/DDBJ whole genome shotgun (WGS) entry which is preliminary data.</text>
</comment>